<evidence type="ECO:0000313" key="20">
    <source>
        <dbReference type="EMBL" id="TPX59224.1"/>
    </source>
</evidence>
<keyword evidence="17" id="KW-1208">Phospholipid metabolism</keyword>
<evidence type="ECO:0000256" key="4">
    <source>
        <dbReference type="ARBA" id="ARBA00005189"/>
    </source>
</evidence>
<evidence type="ECO:0000256" key="11">
    <source>
        <dbReference type="ARBA" id="ARBA00022792"/>
    </source>
</evidence>
<proteinExistence type="inferred from homology"/>
<comment type="caution">
    <text evidence="20">The sequence shown here is derived from an EMBL/GenBank/DDBJ whole genome shotgun (WGS) entry which is preliminary data.</text>
</comment>
<dbReference type="PANTHER" id="PTHR13619">
    <property type="entry name" value="PHOSPHATIDATE CYTIDYLYLTRANSFERASE, MITOCHONDRIAL"/>
    <property type="match status" value="1"/>
</dbReference>
<dbReference type="InterPro" id="IPR015222">
    <property type="entry name" value="Tam41"/>
</dbReference>
<dbReference type="EMBL" id="QEAQ01000027">
    <property type="protein sequence ID" value="TPX59224.1"/>
    <property type="molecule type" value="Genomic_DNA"/>
</dbReference>
<evidence type="ECO:0000256" key="1">
    <source>
        <dbReference type="ARBA" id="ARBA00001946"/>
    </source>
</evidence>
<evidence type="ECO:0000256" key="10">
    <source>
        <dbReference type="ARBA" id="ARBA00022695"/>
    </source>
</evidence>
<dbReference type="AlphaFoldDB" id="A0A507E5W6"/>
<feature type="region of interest" description="Disordered" evidence="19">
    <location>
        <begin position="28"/>
        <end position="51"/>
    </location>
</feature>
<comment type="subcellular location">
    <subcellularLocation>
        <location evidence="2">Mitochondrion inner membrane</location>
        <topology evidence="2">Peripheral membrane protein</topology>
        <orientation evidence="2">Matrix side</orientation>
    </subcellularLocation>
</comment>
<dbReference type="PIRSF" id="PIRSF028840">
    <property type="entry name" value="Mmp37"/>
    <property type="match status" value="1"/>
</dbReference>
<evidence type="ECO:0000256" key="15">
    <source>
        <dbReference type="ARBA" id="ARBA00023136"/>
    </source>
</evidence>
<dbReference type="Proteomes" id="UP000318582">
    <property type="component" value="Unassembled WGS sequence"/>
</dbReference>
<dbReference type="GO" id="GO:0016024">
    <property type="term" value="P:CDP-diacylglycerol biosynthetic process"/>
    <property type="evidence" value="ECO:0007669"/>
    <property type="project" value="UniProtKB-UniPathway"/>
</dbReference>
<evidence type="ECO:0000256" key="19">
    <source>
        <dbReference type="SAM" id="MobiDB-lite"/>
    </source>
</evidence>
<keyword evidence="15" id="KW-0472">Membrane</keyword>
<dbReference type="STRING" id="109895.A0A507E5W6"/>
<dbReference type="GO" id="GO:0032049">
    <property type="term" value="P:cardiolipin biosynthetic process"/>
    <property type="evidence" value="ECO:0007669"/>
    <property type="project" value="InterPro"/>
</dbReference>
<keyword evidence="8" id="KW-0444">Lipid biosynthesis</keyword>
<evidence type="ECO:0000256" key="9">
    <source>
        <dbReference type="ARBA" id="ARBA00022679"/>
    </source>
</evidence>
<accession>A0A507E5W6</accession>
<dbReference type="GO" id="GO:0004605">
    <property type="term" value="F:phosphatidate cytidylyltransferase activity"/>
    <property type="evidence" value="ECO:0007669"/>
    <property type="project" value="UniProtKB-EC"/>
</dbReference>
<evidence type="ECO:0000256" key="5">
    <source>
        <dbReference type="ARBA" id="ARBA00005458"/>
    </source>
</evidence>
<protein>
    <recommendedName>
        <fullName evidence="7">Phosphatidate cytidylyltransferase, mitochondrial</fullName>
        <ecNumber evidence="6">2.7.7.41</ecNumber>
    </recommendedName>
    <alternativeName>
        <fullName evidence="18">CDP-diacylglycerol synthase</fullName>
    </alternativeName>
</protein>
<comment type="pathway">
    <text evidence="3">Phospholipid metabolism; CDP-diacylglycerol biosynthesis; CDP-diacylglycerol from sn-glycerol 3-phosphate: step 3/3.</text>
</comment>
<evidence type="ECO:0000256" key="13">
    <source>
        <dbReference type="ARBA" id="ARBA00023098"/>
    </source>
</evidence>
<evidence type="ECO:0000256" key="2">
    <source>
        <dbReference type="ARBA" id="ARBA00004443"/>
    </source>
</evidence>
<comment type="similarity">
    <text evidence="5">Belongs to the TAM41 family.</text>
</comment>
<evidence type="ECO:0000256" key="6">
    <source>
        <dbReference type="ARBA" id="ARBA00012487"/>
    </source>
</evidence>
<dbReference type="GO" id="GO:0005743">
    <property type="term" value="C:mitochondrial inner membrane"/>
    <property type="evidence" value="ECO:0007669"/>
    <property type="project" value="UniProtKB-SubCell"/>
</dbReference>
<evidence type="ECO:0000256" key="14">
    <source>
        <dbReference type="ARBA" id="ARBA00023128"/>
    </source>
</evidence>
<evidence type="ECO:0000256" key="7">
    <source>
        <dbReference type="ARBA" id="ARBA00018337"/>
    </source>
</evidence>
<evidence type="ECO:0000256" key="17">
    <source>
        <dbReference type="ARBA" id="ARBA00023264"/>
    </source>
</evidence>
<evidence type="ECO:0000256" key="8">
    <source>
        <dbReference type="ARBA" id="ARBA00022516"/>
    </source>
</evidence>
<name>A0A507E5W6_9FUNG</name>
<evidence type="ECO:0000313" key="21">
    <source>
        <dbReference type="Proteomes" id="UP000318582"/>
    </source>
</evidence>
<evidence type="ECO:0000256" key="16">
    <source>
        <dbReference type="ARBA" id="ARBA00023209"/>
    </source>
</evidence>
<dbReference type="UniPathway" id="UPA00557">
    <property type="reaction ID" value="UER00614"/>
</dbReference>
<keyword evidence="21" id="KW-1185">Reference proteome</keyword>
<dbReference type="PANTHER" id="PTHR13619:SF0">
    <property type="entry name" value="PHOSPHATIDATE CYTIDYLYLTRANSFERASE, MITOCHONDRIAL"/>
    <property type="match status" value="1"/>
</dbReference>
<gene>
    <name evidence="20" type="primary">CDS1</name>
    <name evidence="20" type="ORF">PhCBS80983_g02579</name>
</gene>
<sequence length="373" mass="41665">MCMRLRQQRRGVSPCMTGLVLRGALRSARGGSRRGNHSTTATTIPATTSGLGKHLDSAAQTELDARLEAVVGEFHAPVRFAIAYGSGVFRQKGYKPTAVGSKEAPMVDFLFGVTHPDHWHSLNIRQNRHHYSSLAYFGSKVVSNVQEKMGAGLYFNPDVHVAGLRIKYGVVSMDRLIRDLHDWETLYLAGRLQKPVKVLRTDARVTLANRRNLRASVRAALLLLPSEFSEEELFCAIAGDFRMKMGENPHKVFNIVYSQMDSFRELYKPIIEDLPNVNYVSESQLVQDLDARLRSQAVQKLPKHLHNKMYQYHQAALLRSGDAAASLAEIVRWPAIAQSLKGILTAGFSRALIYAKNKLKKSFAARPPAQTNK</sequence>
<evidence type="ECO:0000256" key="18">
    <source>
        <dbReference type="ARBA" id="ARBA00029893"/>
    </source>
</evidence>
<keyword evidence="16" id="KW-0594">Phospholipid biosynthesis</keyword>
<comment type="cofactor">
    <cofactor evidence="1">
        <name>Mg(2+)</name>
        <dbReference type="ChEBI" id="CHEBI:18420"/>
    </cofactor>
</comment>
<keyword evidence="10 20" id="KW-0548">Nucleotidyltransferase</keyword>
<reference evidence="20 21" key="1">
    <citation type="journal article" date="2019" name="Sci. Rep.">
        <title>Comparative genomics of chytrid fungi reveal insights into the obligate biotrophic and pathogenic lifestyle of Synchytrium endobioticum.</title>
        <authorList>
            <person name="van de Vossenberg B.T.L.H."/>
            <person name="Warris S."/>
            <person name="Nguyen H.D.T."/>
            <person name="van Gent-Pelzer M.P.E."/>
            <person name="Joly D.L."/>
            <person name="van de Geest H.C."/>
            <person name="Bonants P.J.M."/>
            <person name="Smith D.S."/>
            <person name="Levesque C.A."/>
            <person name="van der Lee T.A.J."/>
        </authorList>
    </citation>
    <scope>NUCLEOTIDE SEQUENCE [LARGE SCALE GENOMIC DNA]</scope>
    <source>
        <strain evidence="20 21">CBS 809.83</strain>
    </source>
</reference>
<keyword evidence="11" id="KW-0999">Mitochondrion inner membrane</keyword>
<comment type="pathway">
    <text evidence="4">Lipid metabolism.</text>
</comment>
<evidence type="ECO:0000256" key="12">
    <source>
        <dbReference type="ARBA" id="ARBA00022842"/>
    </source>
</evidence>
<keyword evidence="13" id="KW-0443">Lipid metabolism</keyword>
<keyword evidence="12" id="KW-0460">Magnesium</keyword>
<dbReference type="Pfam" id="PF09139">
    <property type="entry name" value="Tam41_Mmp37"/>
    <property type="match status" value="1"/>
</dbReference>
<evidence type="ECO:0000256" key="3">
    <source>
        <dbReference type="ARBA" id="ARBA00005119"/>
    </source>
</evidence>
<dbReference type="EC" id="2.7.7.41" evidence="6"/>
<keyword evidence="9 20" id="KW-0808">Transferase</keyword>
<keyword evidence="14" id="KW-0496">Mitochondrion</keyword>
<feature type="compositionally biased region" description="Low complexity" evidence="19">
    <location>
        <begin position="39"/>
        <end position="48"/>
    </location>
</feature>
<organism evidence="20 21">
    <name type="scientific">Powellomyces hirtus</name>
    <dbReference type="NCBI Taxonomy" id="109895"/>
    <lineage>
        <taxon>Eukaryota</taxon>
        <taxon>Fungi</taxon>
        <taxon>Fungi incertae sedis</taxon>
        <taxon>Chytridiomycota</taxon>
        <taxon>Chytridiomycota incertae sedis</taxon>
        <taxon>Chytridiomycetes</taxon>
        <taxon>Spizellomycetales</taxon>
        <taxon>Powellomycetaceae</taxon>
        <taxon>Powellomyces</taxon>
    </lineage>
</organism>